<dbReference type="Pfam" id="PF13679">
    <property type="entry name" value="Methyltransf_32"/>
    <property type="match status" value="1"/>
</dbReference>
<accession>A0A7S4AXD4</accession>
<organism evidence="4">
    <name type="scientific">Pseudo-nitzschia australis</name>
    <dbReference type="NCBI Taxonomy" id="44445"/>
    <lineage>
        <taxon>Eukaryota</taxon>
        <taxon>Sar</taxon>
        <taxon>Stramenopiles</taxon>
        <taxon>Ochrophyta</taxon>
        <taxon>Bacillariophyta</taxon>
        <taxon>Bacillariophyceae</taxon>
        <taxon>Bacillariophycidae</taxon>
        <taxon>Bacillariales</taxon>
        <taxon>Bacillariaceae</taxon>
        <taxon>Pseudo-nitzschia</taxon>
    </lineage>
</organism>
<dbReference type="GO" id="GO:0005737">
    <property type="term" value="C:cytoplasm"/>
    <property type="evidence" value="ECO:0007669"/>
    <property type="project" value="TreeGrafter"/>
</dbReference>
<feature type="domain" description="Methyltransferase" evidence="3">
    <location>
        <begin position="314"/>
        <end position="463"/>
    </location>
</feature>
<dbReference type="Gene3D" id="3.40.50.150">
    <property type="entry name" value="Vaccinia Virus protein VP39"/>
    <property type="match status" value="1"/>
</dbReference>
<evidence type="ECO:0000256" key="2">
    <source>
        <dbReference type="SAM" id="SignalP"/>
    </source>
</evidence>
<protein>
    <recommendedName>
        <fullName evidence="3">Methyltransferase domain-containing protein</fullName>
    </recommendedName>
</protein>
<evidence type="ECO:0000313" key="4">
    <source>
        <dbReference type="EMBL" id="CAE0730075.1"/>
    </source>
</evidence>
<evidence type="ECO:0000256" key="1">
    <source>
        <dbReference type="SAM" id="MobiDB-lite"/>
    </source>
</evidence>
<reference evidence="4" key="1">
    <citation type="submission" date="2021-01" db="EMBL/GenBank/DDBJ databases">
        <authorList>
            <person name="Corre E."/>
            <person name="Pelletier E."/>
            <person name="Niang G."/>
            <person name="Scheremetjew M."/>
            <person name="Finn R."/>
            <person name="Kale V."/>
            <person name="Holt S."/>
            <person name="Cochrane G."/>
            <person name="Meng A."/>
            <person name="Brown T."/>
            <person name="Cohen L."/>
        </authorList>
    </citation>
    <scope>NUCLEOTIDE SEQUENCE</scope>
    <source>
        <strain evidence="4">10249 10 AB</strain>
    </source>
</reference>
<feature type="region of interest" description="Disordered" evidence="1">
    <location>
        <begin position="578"/>
        <end position="600"/>
    </location>
</feature>
<evidence type="ECO:0000259" key="3">
    <source>
        <dbReference type="Pfam" id="PF13679"/>
    </source>
</evidence>
<name>A0A7S4AXD4_9STRA</name>
<gene>
    <name evidence="4" type="ORF">PAUS00366_LOCUS22861</name>
</gene>
<keyword evidence="2" id="KW-0732">Signal</keyword>
<sequence>MTMWYIRLFFLHFLFAHAMISMLFAGSSSKCKCYDSVDAFLFQSNTRNINNRKILASFIRTSNTNSGRGTIGSTSRWRKLCLKAEHSVAGQGRRKETELEAVSKSELGRRFVDEVEESLRENNFVSLVLRGPKKKTKGKKNESDGDDLRGSIRQVLCRLIRISSPVKKKGRRKRKSVDNSNDDTVLLLQMTVKYHKATDICKNFRLFEVPKTIYDLIVGDPAEMASEWGVEAVRAQCIQSAQLVTSAKICDLRLDNGTIRKQMVKNTDDTIASPAIAASHDRVKQVPLSNQAEFFKRLGVTKDDGQPKPRMKAKLRQCQKFVEIVGRIVDECQKQKKKNVSVVDMGCGRAYLTFSLHAYLQEQYGSVTTTGIDVRPKLVAEISNIARSLGTGFDSLNFEEGTIEKVVAQESTSQNREKEVDALNVLVALHACDTATDDALYSGIAQNADVIVVAPCCHKQVRPQLNTHFASTHQSHALSSILKHGVYRERMSETVTDSIRALLLEFAGYKVQVFEFIGGEHTSKNVMITAIKSSQKPAKSDSETIRQQIVSLAGLHGIRHQKLAHWMEFELLGEHSSENRTSMKAKTTQVSKIRMPPARL</sequence>
<feature type="chain" id="PRO_5030823159" description="Methyltransferase domain-containing protein" evidence="2">
    <location>
        <begin position="19"/>
        <end position="600"/>
    </location>
</feature>
<dbReference type="EMBL" id="HBIX01034977">
    <property type="protein sequence ID" value="CAE0730075.1"/>
    <property type="molecule type" value="Transcribed_RNA"/>
</dbReference>
<proteinExistence type="predicted"/>
<dbReference type="SUPFAM" id="SSF53335">
    <property type="entry name" value="S-adenosyl-L-methionine-dependent methyltransferases"/>
    <property type="match status" value="1"/>
</dbReference>
<dbReference type="InterPro" id="IPR025714">
    <property type="entry name" value="Methyltranfer_dom"/>
</dbReference>
<dbReference type="AlphaFoldDB" id="A0A7S4AXD4"/>
<dbReference type="PANTHER" id="PTHR13369:SF3">
    <property type="entry name" value="METHYLTRANSFERASE DOMAIN-CONTAINING PROTEIN"/>
    <property type="match status" value="1"/>
</dbReference>
<dbReference type="InterPro" id="IPR029063">
    <property type="entry name" value="SAM-dependent_MTases_sf"/>
</dbReference>
<dbReference type="PANTHER" id="PTHR13369">
    <property type="match status" value="1"/>
</dbReference>
<feature type="compositionally biased region" description="Polar residues" evidence="1">
    <location>
        <begin position="579"/>
        <end position="591"/>
    </location>
</feature>
<feature type="signal peptide" evidence="2">
    <location>
        <begin position="1"/>
        <end position="18"/>
    </location>
</feature>